<dbReference type="AlphaFoldDB" id="M5BRR9"/>
<protein>
    <submittedName>
        <fullName evidence="2">Uncharacterized protein</fullName>
    </submittedName>
</protein>
<accession>M5BRR9</accession>
<name>M5BRR9_THACB</name>
<evidence type="ECO:0000313" key="2">
    <source>
        <dbReference type="EMBL" id="CCO26432.1"/>
    </source>
</evidence>
<dbReference type="HOGENOM" id="CLU_2470633_0_0_1"/>
<proteinExistence type="predicted"/>
<sequence>MLDEKEEKGRNIERMKAAYQAGLYGDSPKVLDGTATIKVPDKPEDDDSNKAGTKRKADKSGGSKTRSTRTRKVSDDGQKSLDAYMKKK</sequence>
<organism evidence="2 3">
    <name type="scientific">Thanatephorus cucumeris (strain AG1-IB / isolate 7/3/14)</name>
    <name type="common">Lettuce bottom rot fungus</name>
    <name type="synonym">Rhizoctonia solani</name>
    <dbReference type="NCBI Taxonomy" id="1108050"/>
    <lineage>
        <taxon>Eukaryota</taxon>
        <taxon>Fungi</taxon>
        <taxon>Dikarya</taxon>
        <taxon>Basidiomycota</taxon>
        <taxon>Agaricomycotina</taxon>
        <taxon>Agaricomycetes</taxon>
        <taxon>Cantharellales</taxon>
        <taxon>Ceratobasidiaceae</taxon>
        <taxon>Rhizoctonia</taxon>
        <taxon>Rhizoctonia solani AG-1</taxon>
    </lineage>
</organism>
<evidence type="ECO:0000256" key="1">
    <source>
        <dbReference type="SAM" id="MobiDB-lite"/>
    </source>
</evidence>
<dbReference type="Proteomes" id="UP000012065">
    <property type="component" value="Unassembled WGS sequence"/>
</dbReference>
<gene>
    <name evidence="2" type="ORF">BN14_00456</name>
</gene>
<reference evidence="2 3" key="1">
    <citation type="journal article" date="2013" name="J. Biotechnol.">
        <title>Establishment and interpretation of the genome sequence of the phytopathogenic fungus Rhizoctonia solani AG1-IB isolate 7/3/14.</title>
        <authorList>
            <person name="Wibberg D.W."/>
            <person name="Jelonek L.J."/>
            <person name="Rupp O.R."/>
            <person name="Hennig M.H."/>
            <person name="Eikmeyer F.E."/>
            <person name="Goesmann A.G."/>
            <person name="Hartmann A.H."/>
            <person name="Borriss R.B."/>
            <person name="Grosch R.G."/>
            <person name="Puehler A.P."/>
            <person name="Schlueter A.S."/>
        </authorList>
    </citation>
    <scope>NUCLEOTIDE SEQUENCE [LARGE SCALE GENOMIC DNA]</scope>
    <source>
        <strain evidence="3">AG1-IB / isolate 7/3/14</strain>
    </source>
</reference>
<dbReference type="EMBL" id="CAOJ01000576">
    <property type="protein sequence ID" value="CCO26432.1"/>
    <property type="molecule type" value="Genomic_DNA"/>
</dbReference>
<feature type="region of interest" description="Disordered" evidence="1">
    <location>
        <begin position="21"/>
        <end position="88"/>
    </location>
</feature>
<comment type="caution">
    <text evidence="2">The sequence shown here is derived from an EMBL/GenBank/DDBJ whole genome shotgun (WGS) entry which is preliminary data.</text>
</comment>
<evidence type="ECO:0000313" key="3">
    <source>
        <dbReference type="Proteomes" id="UP000012065"/>
    </source>
</evidence>